<keyword evidence="3" id="KW-1185">Reference proteome</keyword>
<feature type="signal peptide" evidence="1">
    <location>
        <begin position="1"/>
        <end position="18"/>
    </location>
</feature>
<dbReference type="EMBL" id="CP042433">
    <property type="protein sequence ID" value="QEC57193.1"/>
    <property type="molecule type" value="Genomic_DNA"/>
</dbReference>
<evidence type="ECO:0008006" key="4">
    <source>
        <dbReference type="Google" id="ProtNLM"/>
    </source>
</evidence>
<dbReference type="AlphaFoldDB" id="A0A5B8UKV4"/>
<evidence type="ECO:0000256" key="1">
    <source>
        <dbReference type="SAM" id="SignalP"/>
    </source>
</evidence>
<organism evidence="2 3">
    <name type="scientific">Flavisolibacter ginsenosidimutans</name>
    <dbReference type="NCBI Taxonomy" id="661481"/>
    <lineage>
        <taxon>Bacteria</taxon>
        <taxon>Pseudomonadati</taxon>
        <taxon>Bacteroidota</taxon>
        <taxon>Chitinophagia</taxon>
        <taxon>Chitinophagales</taxon>
        <taxon>Chitinophagaceae</taxon>
        <taxon>Flavisolibacter</taxon>
    </lineage>
</organism>
<dbReference type="RefSeq" id="WP_146789250.1">
    <property type="nucleotide sequence ID" value="NZ_BAABIO010000003.1"/>
</dbReference>
<dbReference type="KEGG" id="fgg:FSB75_15245"/>
<gene>
    <name evidence="2" type="ORF">FSB75_15245</name>
</gene>
<keyword evidence="1" id="KW-0732">Signal</keyword>
<accession>A0A5B8UKV4</accession>
<name>A0A5B8UKV4_9BACT</name>
<evidence type="ECO:0000313" key="3">
    <source>
        <dbReference type="Proteomes" id="UP000321204"/>
    </source>
</evidence>
<proteinExistence type="predicted"/>
<protein>
    <recommendedName>
        <fullName evidence="4">DUF2490 domain-containing protein</fullName>
    </recommendedName>
</protein>
<sequence>MKYVFCFCLAFCCTVLRAQDTATHRLKGVFFPYPMDRPWKISLGFTNTTMPYDITEEVHYRIPALDIHILKKLAPNFYTDIRGSVQVLQNLFTIGPRWVHKFSERYSMALGNDVGVWFGNVNVQEIKTRGHGFENIPNFSLGRRFNKKVLLTFRADALMDFGIKTYAVDTELKTKRRLLSGSSYSIILEQPFYGKKALTIGFRAIYSDFFWQTWTLFESFDRNIFYPQIIVGLNL</sequence>
<evidence type="ECO:0000313" key="2">
    <source>
        <dbReference type="EMBL" id="QEC57193.1"/>
    </source>
</evidence>
<reference evidence="2 3" key="1">
    <citation type="journal article" date="2015" name="Int. J. Syst. Evol. Microbiol.">
        <title>Flavisolibacter ginsenosidimutans sp. nov., with ginsenoside-converting activity isolated from soil used for cultivating ginseng.</title>
        <authorList>
            <person name="Zhao Y."/>
            <person name="Liu Q."/>
            <person name="Kang M.S."/>
            <person name="Jin F."/>
            <person name="Yu H."/>
            <person name="Im W.T."/>
        </authorList>
    </citation>
    <scope>NUCLEOTIDE SEQUENCE [LARGE SCALE GENOMIC DNA]</scope>
    <source>
        <strain evidence="2 3">Gsoil 636</strain>
    </source>
</reference>
<feature type="chain" id="PRO_5023000607" description="DUF2490 domain-containing protein" evidence="1">
    <location>
        <begin position="19"/>
        <end position="235"/>
    </location>
</feature>
<dbReference type="OrthoDB" id="935551at2"/>
<dbReference type="Proteomes" id="UP000321204">
    <property type="component" value="Chromosome"/>
</dbReference>